<name>A0AA39JKC8_9AGAR</name>
<evidence type="ECO:0000313" key="3">
    <source>
        <dbReference type="Proteomes" id="UP001175226"/>
    </source>
</evidence>
<accession>A0AA39JKC8</accession>
<comment type="caution">
    <text evidence="1">The sequence shown here is derived from an EMBL/GenBank/DDBJ whole genome shotgun (WGS) entry which is preliminary data.</text>
</comment>
<dbReference type="EMBL" id="JAUEPT010000020">
    <property type="protein sequence ID" value="KAK0444079.1"/>
    <property type="molecule type" value="Genomic_DNA"/>
</dbReference>
<organism evidence="1 3">
    <name type="scientific">Armillaria borealis</name>
    <dbReference type="NCBI Taxonomy" id="47425"/>
    <lineage>
        <taxon>Eukaryota</taxon>
        <taxon>Fungi</taxon>
        <taxon>Dikarya</taxon>
        <taxon>Basidiomycota</taxon>
        <taxon>Agaricomycotina</taxon>
        <taxon>Agaricomycetes</taxon>
        <taxon>Agaricomycetidae</taxon>
        <taxon>Agaricales</taxon>
        <taxon>Marasmiineae</taxon>
        <taxon>Physalacriaceae</taxon>
        <taxon>Armillaria</taxon>
    </lineage>
</organism>
<sequence length="325" mass="37031">MFKIDVVVAIEEGVWFMVDESVKLKSSILFCTELVDFRLADDFPSIMDMIRPWTRILRRDDESISGEQVHAMTRAREGVVVVGISQTQFYAETTNRFPGSRGARSTRRRGIVAVEDLEGRERRACLRSRSELMGFFRIRAASLVRHRLPSCPHDFCFADDNLCNVQTTLWVKFCRETTYRLLASKVHVTASSWGAALWWACLKLNPSQLDTVPTNFALRRRIAFRRVGLSWPPFEGDSGLGNGVEWLTCMEVLDLHECVVVDTKVESFGAHSNFFGQIGPTTASFGFPLERFQRETTLGRRTNGRMPPPVCAFDEYLRDGEIMIL</sequence>
<reference evidence="1" key="1">
    <citation type="submission" date="2023-06" db="EMBL/GenBank/DDBJ databases">
        <authorList>
            <consortium name="Lawrence Berkeley National Laboratory"/>
            <person name="Ahrendt S."/>
            <person name="Sahu N."/>
            <person name="Indic B."/>
            <person name="Wong-Bajracharya J."/>
            <person name="Merenyi Z."/>
            <person name="Ke H.-M."/>
            <person name="Monk M."/>
            <person name="Kocsube S."/>
            <person name="Drula E."/>
            <person name="Lipzen A."/>
            <person name="Balint B."/>
            <person name="Henrissat B."/>
            <person name="Andreopoulos B."/>
            <person name="Martin F.M."/>
            <person name="Harder C.B."/>
            <person name="Rigling D."/>
            <person name="Ford K.L."/>
            <person name="Foster G.D."/>
            <person name="Pangilinan J."/>
            <person name="Papanicolaou A."/>
            <person name="Barry K."/>
            <person name="LaButti K."/>
            <person name="Viragh M."/>
            <person name="Koriabine M."/>
            <person name="Yan M."/>
            <person name="Riley R."/>
            <person name="Champramary S."/>
            <person name="Plett K.L."/>
            <person name="Tsai I.J."/>
            <person name="Slot J."/>
            <person name="Sipos G."/>
            <person name="Plett J."/>
            <person name="Nagy L.G."/>
            <person name="Grigoriev I.V."/>
        </authorList>
    </citation>
    <scope>NUCLEOTIDE SEQUENCE</scope>
    <source>
        <strain evidence="1">FPL87.14</strain>
    </source>
</reference>
<evidence type="ECO:0000313" key="1">
    <source>
        <dbReference type="EMBL" id="KAK0444074.1"/>
    </source>
</evidence>
<dbReference type="Proteomes" id="UP001175226">
    <property type="component" value="Unassembled WGS sequence"/>
</dbReference>
<gene>
    <name evidence="1" type="ORF">EV421DRAFT_1735353</name>
    <name evidence="2" type="ORF">EV421DRAFT_1735358</name>
</gene>
<protein>
    <submittedName>
        <fullName evidence="1">Uncharacterized protein</fullName>
    </submittedName>
</protein>
<dbReference type="AlphaFoldDB" id="A0AA39JKC8"/>
<keyword evidence="3" id="KW-1185">Reference proteome</keyword>
<evidence type="ECO:0000313" key="2">
    <source>
        <dbReference type="EMBL" id="KAK0444079.1"/>
    </source>
</evidence>
<proteinExistence type="predicted"/>
<dbReference type="EMBL" id="JAUEPT010000020">
    <property type="protein sequence ID" value="KAK0444074.1"/>
    <property type="molecule type" value="Genomic_DNA"/>
</dbReference>